<dbReference type="SMART" id="SM00343">
    <property type="entry name" value="ZnF_C2HC"/>
    <property type="match status" value="2"/>
</dbReference>
<dbReference type="InterPro" id="IPR036875">
    <property type="entry name" value="Znf_CCHC_sf"/>
</dbReference>
<dbReference type="PROSITE" id="PS50158">
    <property type="entry name" value="ZF_CCHC"/>
    <property type="match status" value="1"/>
</dbReference>
<sequence length="225" mass="24920">MVKIQPAAGKTYLDVLKAVRDSKLCDKVVEMIYPPRRIANDTLLLRCRIGADSAKVEEIARTVVNGGGLVTLTIPMTTVVCSSLDACTTAEELRGAIHQQHGVNLAPKDISLRMFRNGLQSARMKVPKRAAIGIIGKRLLVGLCSVLLWERKKQPAELERCFKCMRLGHRAARCQEENRRRFCLRCGQDDHRLRACTNKPKCLDCGGEHRTGALLCVQGAQRGTS</sequence>
<proteinExistence type="predicted"/>
<dbReference type="InterPro" id="IPR001878">
    <property type="entry name" value="Znf_CCHC"/>
</dbReference>
<dbReference type="SUPFAM" id="SSF57756">
    <property type="entry name" value="Retrovirus zinc finger-like domains"/>
    <property type="match status" value="1"/>
</dbReference>
<organism evidence="3 4">
    <name type="scientific">Anopheles maculatus</name>
    <dbReference type="NCBI Taxonomy" id="74869"/>
    <lineage>
        <taxon>Eukaryota</taxon>
        <taxon>Metazoa</taxon>
        <taxon>Ecdysozoa</taxon>
        <taxon>Arthropoda</taxon>
        <taxon>Hexapoda</taxon>
        <taxon>Insecta</taxon>
        <taxon>Pterygota</taxon>
        <taxon>Neoptera</taxon>
        <taxon>Endopterygota</taxon>
        <taxon>Diptera</taxon>
        <taxon>Nematocera</taxon>
        <taxon>Culicoidea</taxon>
        <taxon>Culicidae</taxon>
        <taxon>Anophelinae</taxon>
        <taxon>Anopheles</taxon>
        <taxon>Anopheles maculatus group</taxon>
    </lineage>
</organism>
<reference evidence="3" key="2">
    <citation type="submission" date="2020-05" db="UniProtKB">
        <authorList>
            <consortium name="EnsemblMetazoa"/>
        </authorList>
    </citation>
    <scope>IDENTIFICATION</scope>
    <source>
        <strain evidence="3">maculatus3</strain>
    </source>
</reference>
<dbReference type="AlphaFoldDB" id="A0A182SN30"/>
<keyword evidence="1" id="KW-0863">Zinc-finger</keyword>
<evidence type="ECO:0000313" key="3">
    <source>
        <dbReference type="EnsemblMetazoa" id="AMAM010046-PA"/>
    </source>
</evidence>
<keyword evidence="1" id="KW-0862">Zinc</keyword>
<keyword evidence="1" id="KW-0479">Metal-binding</keyword>
<dbReference type="EnsemblMetazoa" id="AMAM010046-RA">
    <property type="protein sequence ID" value="AMAM010046-PA"/>
    <property type="gene ID" value="AMAM010046"/>
</dbReference>
<dbReference type="GO" id="GO:0008270">
    <property type="term" value="F:zinc ion binding"/>
    <property type="evidence" value="ECO:0007669"/>
    <property type="project" value="UniProtKB-KW"/>
</dbReference>
<accession>A0A182SN30</accession>
<evidence type="ECO:0000313" key="4">
    <source>
        <dbReference type="Proteomes" id="UP000075901"/>
    </source>
</evidence>
<feature type="domain" description="CCHC-type" evidence="2">
    <location>
        <begin position="160"/>
        <end position="176"/>
    </location>
</feature>
<reference evidence="4" key="1">
    <citation type="submission" date="2013-09" db="EMBL/GenBank/DDBJ databases">
        <title>The Genome Sequence of Anopheles maculatus species B.</title>
        <authorList>
            <consortium name="The Broad Institute Genomics Platform"/>
            <person name="Neafsey D.E."/>
            <person name="Besansky N."/>
            <person name="Howell P."/>
            <person name="Walton C."/>
            <person name="Young S.K."/>
            <person name="Zeng Q."/>
            <person name="Gargeya S."/>
            <person name="Fitzgerald M."/>
            <person name="Haas B."/>
            <person name="Abouelleil A."/>
            <person name="Allen A.W."/>
            <person name="Alvarado L."/>
            <person name="Arachchi H.M."/>
            <person name="Berlin A.M."/>
            <person name="Chapman S.B."/>
            <person name="Gainer-Dewar J."/>
            <person name="Goldberg J."/>
            <person name="Griggs A."/>
            <person name="Gujja S."/>
            <person name="Hansen M."/>
            <person name="Howarth C."/>
            <person name="Imamovic A."/>
            <person name="Ireland A."/>
            <person name="Larimer J."/>
            <person name="McCowan C."/>
            <person name="Murphy C."/>
            <person name="Pearson M."/>
            <person name="Poon T.W."/>
            <person name="Priest M."/>
            <person name="Roberts A."/>
            <person name="Saif S."/>
            <person name="Shea T."/>
            <person name="Sisk P."/>
            <person name="Sykes S."/>
            <person name="Wortman J."/>
            <person name="Nusbaum C."/>
            <person name="Birren B."/>
        </authorList>
    </citation>
    <scope>NUCLEOTIDE SEQUENCE [LARGE SCALE GENOMIC DNA]</scope>
    <source>
        <strain evidence="4">maculatus3</strain>
    </source>
</reference>
<keyword evidence="4" id="KW-1185">Reference proteome</keyword>
<dbReference type="GO" id="GO:0003676">
    <property type="term" value="F:nucleic acid binding"/>
    <property type="evidence" value="ECO:0007669"/>
    <property type="project" value="InterPro"/>
</dbReference>
<dbReference type="Proteomes" id="UP000075901">
    <property type="component" value="Unassembled WGS sequence"/>
</dbReference>
<name>A0A182SN30_9DIPT</name>
<protein>
    <recommendedName>
        <fullName evidence="2">CCHC-type domain-containing protein</fullName>
    </recommendedName>
</protein>
<dbReference type="Gene3D" id="4.10.60.10">
    <property type="entry name" value="Zinc finger, CCHC-type"/>
    <property type="match status" value="1"/>
</dbReference>
<evidence type="ECO:0000259" key="2">
    <source>
        <dbReference type="PROSITE" id="PS50158"/>
    </source>
</evidence>
<evidence type="ECO:0000256" key="1">
    <source>
        <dbReference type="PROSITE-ProRule" id="PRU00047"/>
    </source>
</evidence>
<dbReference type="VEuPathDB" id="VectorBase:AMAM010046"/>